<gene>
    <name evidence="1" type="ORF">AB5L97_03140</name>
</gene>
<dbReference type="RefSeq" id="WP_369046425.1">
    <property type="nucleotide sequence ID" value="NZ_CP163302.1"/>
</dbReference>
<reference evidence="1" key="1">
    <citation type="submission" date="2024-07" db="EMBL/GenBank/DDBJ databases">
        <authorList>
            <person name="fu j."/>
        </authorList>
    </citation>
    <scope>NUCLEOTIDE SEQUENCE</scope>
    <source>
        <strain evidence="1">P10A9</strain>
    </source>
</reference>
<evidence type="ECO:0000313" key="1">
    <source>
        <dbReference type="EMBL" id="XDP46032.1"/>
    </source>
</evidence>
<dbReference type="AlphaFoldDB" id="A0AB39L7G6"/>
<protein>
    <submittedName>
        <fullName evidence="1">Uncharacterized protein</fullName>
    </submittedName>
</protein>
<dbReference type="EMBL" id="CP163302">
    <property type="protein sequence ID" value="XDP46032.1"/>
    <property type="molecule type" value="Genomic_DNA"/>
</dbReference>
<dbReference type="KEGG" id="spue:AB5L97_03140"/>
<proteinExistence type="predicted"/>
<accession>A0AB39L7G6</accession>
<name>A0AB39L7G6_9MICC</name>
<sequence>MGSAVCLADSRQCAYAEVLIGLRKEYAVIAKAAGSIGWDVDSPQ</sequence>
<organism evidence="1">
    <name type="scientific">Sinomonas puerhi</name>
    <dbReference type="NCBI Taxonomy" id="3238584"/>
    <lineage>
        <taxon>Bacteria</taxon>
        <taxon>Bacillati</taxon>
        <taxon>Actinomycetota</taxon>
        <taxon>Actinomycetes</taxon>
        <taxon>Micrococcales</taxon>
        <taxon>Micrococcaceae</taxon>
        <taxon>Sinomonas</taxon>
    </lineage>
</organism>